<dbReference type="Pfam" id="PF00646">
    <property type="entry name" value="F-box"/>
    <property type="match status" value="1"/>
</dbReference>
<gene>
    <name evidence="3" type="ORF">EJB05_33455</name>
</gene>
<feature type="domain" description="F-box" evidence="1">
    <location>
        <begin position="17"/>
        <end position="50"/>
    </location>
</feature>
<accession>A0A5J9U141</accession>
<dbReference type="PANTHER" id="PTHR35545:SF28">
    <property type="entry name" value="OS07G0645701 PROTEIN"/>
    <property type="match status" value="1"/>
</dbReference>
<keyword evidence="4" id="KW-1185">Reference proteome</keyword>
<dbReference type="Proteomes" id="UP000324897">
    <property type="component" value="Chromosome 7"/>
</dbReference>
<dbReference type="InterPro" id="IPR036047">
    <property type="entry name" value="F-box-like_dom_sf"/>
</dbReference>
<organism evidence="3 4">
    <name type="scientific">Eragrostis curvula</name>
    <name type="common">weeping love grass</name>
    <dbReference type="NCBI Taxonomy" id="38414"/>
    <lineage>
        <taxon>Eukaryota</taxon>
        <taxon>Viridiplantae</taxon>
        <taxon>Streptophyta</taxon>
        <taxon>Embryophyta</taxon>
        <taxon>Tracheophyta</taxon>
        <taxon>Spermatophyta</taxon>
        <taxon>Magnoliopsida</taxon>
        <taxon>Liliopsida</taxon>
        <taxon>Poales</taxon>
        <taxon>Poaceae</taxon>
        <taxon>PACMAD clade</taxon>
        <taxon>Chloridoideae</taxon>
        <taxon>Eragrostideae</taxon>
        <taxon>Eragrostidinae</taxon>
        <taxon>Eragrostis</taxon>
    </lineage>
</organism>
<evidence type="ECO:0000313" key="4">
    <source>
        <dbReference type="Proteomes" id="UP000324897"/>
    </source>
</evidence>
<evidence type="ECO:0000259" key="1">
    <source>
        <dbReference type="Pfam" id="PF00646"/>
    </source>
</evidence>
<evidence type="ECO:0000259" key="2">
    <source>
        <dbReference type="Pfam" id="PF23622"/>
    </source>
</evidence>
<name>A0A5J9U141_9POAL</name>
<evidence type="ECO:0000313" key="3">
    <source>
        <dbReference type="EMBL" id="TVU17419.1"/>
    </source>
</evidence>
<dbReference type="PANTHER" id="PTHR35545">
    <property type="entry name" value="F-BOX DOMAIN-CONTAINING PROTEIN"/>
    <property type="match status" value="1"/>
</dbReference>
<dbReference type="Gramene" id="TVU17419">
    <property type="protein sequence ID" value="TVU17419"/>
    <property type="gene ID" value="EJB05_33455"/>
</dbReference>
<dbReference type="InterPro" id="IPR001810">
    <property type="entry name" value="F-box_dom"/>
</dbReference>
<dbReference type="OrthoDB" id="592278at2759"/>
<dbReference type="Pfam" id="PF23622">
    <property type="entry name" value="LRR_At1g61320_AtMIF1"/>
    <property type="match status" value="1"/>
</dbReference>
<dbReference type="AlphaFoldDB" id="A0A5J9U141"/>
<proteinExistence type="predicted"/>
<dbReference type="SUPFAM" id="SSF52047">
    <property type="entry name" value="RNI-like"/>
    <property type="match status" value="1"/>
</dbReference>
<feature type="non-terminal residue" evidence="3">
    <location>
        <position position="1"/>
    </location>
</feature>
<comment type="caution">
    <text evidence="3">The sequence shown here is derived from an EMBL/GenBank/DDBJ whole genome shotgun (WGS) entry which is preliminary data.</text>
</comment>
<sequence>MELNNGHGQKPEDEDRLSILPDDILLSILGRVSITTAARTSVLSTRWKHLPWLLPELTIDAKEFLPAPHPTRSLLATRRCGYTTISRLQLKFYLLNNYSDVIGPLISEAVDTRTVKDLDLDIIDEKEPNDCTDEDMLQQASSIDAPDSKLSVLELFFCLVERLDILCLPNLERLVWDTWLSQNSPLSLGVVPSLQELCLISAAPVEYKGFNLSEVLSKTTAIRSLTLSFQGERIWTQPEGKQLCSAFNKLRKLSVHDIFIEFDMLWMMVLLEAAPSVEILDIEIWEHPCVMDNERRRLTFGERTNPSWKMAEFTSSKEWLLKQVHIIGFSPMEQLLEFIKAVMDRAPKLHSFVLKDHQPCDYCEKMGALPRSERLPAERVFPEGKEEQDIVVKQLIRDKYHPNVQIIFGS</sequence>
<dbReference type="EMBL" id="RWGY01000029">
    <property type="protein sequence ID" value="TVU17419.1"/>
    <property type="molecule type" value="Genomic_DNA"/>
</dbReference>
<protein>
    <submittedName>
        <fullName evidence="3">Uncharacterized protein</fullName>
    </submittedName>
</protein>
<reference evidence="3 4" key="1">
    <citation type="journal article" date="2019" name="Sci. Rep.">
        <title>A high-quality genome of Eragrostis curvula grass provides insights into Poaceae evolution and supports new strategies to enhance forage quality.</title>
        <authorList>
            <person name="Carballo J."/>
            <person name="Santos B.A.C.M."/>
            <person name="Zappacosta D."/>
            <person name="Garbus I."/>
            <person name="Selva J.P."/>
            <person name="Gallo C.A."/>
            <person name="Diaz A."/>
            <person name="Albertini E."/>
            <person name="Caccamo M."/>
            <person name="Echenique V."/>
        </authorList>
    </citation>
    <scope>NUCLEOTIDE SEQUENCE [LARGE SCALE GENOMIC DNA]</scope>
    <source>
        <strain evidence="4">cv. Victoria</strain>
        <tissue evidence="3">Leaf</tissue>
    </source>
</reference>
<dbReference type="SUPFAM" id="SSF81383">
    <property type="entry name" value="F-box domain"/>
    <property type="match status" value="1"/>
</dbReference>
<dbReference type="InterPro" id="IPR055357">
    <property type="entry name" value="LRR_At1g61320_AtMIF1"/>
</dbReference>
<feature type="domain" description="At1g61320/AtMIF1 LRR" evidence="2">
    <location>
        <begin position="168"/>
        <end position="364"/>
    </location>
</feature>